<dbReference type="EMBL" id="JBHRWW010000004">
    <property type="protein sequence ID" value="MFC3688265.1"/>
    <property type="molecule type" value="Genomic_DNA"/>
</dbReference>
<protein>
    <submittedName>
        <fullName evidence="1">3-methyladenine DNA glycosylase</fullName>
    </submittedName>
</protein>
<accession>A0ABV7WEN3</accession>
<proteinExistence type="predicted"/>
<dbReference type="RefSeq" id="WP_340294285.1">
    <property type="nucleotide sequence ID" value="NZ_JBBEOI010000149.1"/>
</dbReference>
<reference evidence="2" key="1">
    <citation type="journal article" date="2019" name="Int. J. Syst. Evol. Microbiol.">
        <title>The Global Catalogue of Microorganisms (GCM) 10K type strain sequencing project: providing services to taxonomists for standard genome sequencing and annotation.</title>
        <authorList>
            <consortium name="The Broad Institute Genomics Platform"/>
            <consortium name="The Broad Institute Genome Sequencing Center for Infectious Disease"/>
            <person name="Wu L."/>
            <person name="Ma J."/>
        </authorList>
    </citation>
    <scope>NUCLEOTIDE SEQUENCE [LARGE SCALE GENOMIC DNA]</scope>
    <source>
        <strain evidence="2">NCAIM B.02333</strain>
    </source>
</reference>
<comment type="caution">
    <text evidence="1">The sequence shown here is derived from an EMBL/GenBank/DDBJ whole genome shotgun (WGS) entry which is preliminary data.</text>
</comment>
<evidence type="ECO:0000313" key="2">
    <source>
        <dbReference type="Proteomes" id="UP001595685"/>
    </source>
</evidence>
<evidence type="ECO:0000313" key="1">
    <source>
        <dbReference type="EMBL" id="MFC3688265.1"/>
    </source>
</evidence>
<gene>
    <name evidence="1" type="ORF">ACFOLH_07910</name>
</gene>
<organism evidence="1 2">
    <name type="scientific">Aquipuribacter hungaricus</name>
    <dbReference type="NCBI Taxonomy" id="545624"/>
    <lineage>
        <taxon>Bacteria</taxon>
        <taxon>Bacillati</taxon>
        <taxon>Actinomycetota</taxon>
        <taxon>Actinomycetes</taxon>
        <taxon>Micrococcales</taxon>
        <taxon>Intrasporangiaceae</taxon>
        <taxon>Aquipuribacter</taxon>
    </lineage>
</organism>
<sequence>MLVLGPEGWRPLREAHEARAAGLSAAHRARREARQSHAVDDFLWTYYSLRPGRLARWHPGAGVALTGTDDVPPGYRETATGSGTAVVADPAAFADRCPGVLEWVSAVLGGVASRPARHDCFGLHEWAMVYRADERRHALPLRLGPAGTDAVVESLPVRCSHIDAFRFFTEAAVPLNASVPTRAAQPDLDHAGCVHVTMDLLKWALKLGPLVPGDLLLDCFELARDARTLDMRASPYDVSGYGHEPVAVETPTGRQAYAAAQRDLAGRAAPLRQRLLAVCRQAVAEVAGAADAAEVAGPVQTVDGALRRG</sequence>
<keyword evidence="2" id="KW-1185">Reference proteome</keyword>
<name>A0ABV7WEN3_9MICO</name>
<dbReference type="Proteomes" id="UP001595685">
    <property type="component" value="Unassembled WGS sequence"/>
</dbReference>